<reference evidence="3" key="2">
    <citation type="submission" date="2025-08" db="UniProtKB">
        <authorList>
            <consortium name="Ensembl"/>
        </authorList>
    </citation>
    <scope>IDENTIFICATION</scope>
</reference>
<dbReference type="OMA" id="QFSQEIH"/>
<dbReference type="GeneTree" id="ENSGT00560000078638"/>
<dbReference type="Bgee" id="ENSPPAG00000030574">
    <property type="expression patterns" value="Expressed in cerebellum and 4 other cell types or tissues"/>
</dbReference>
<dbReference type="Pfam" id="PF10470">
    <property type="entry name" value="AKAP7_RIRII_bdg"/>
    <property type="match status" value="1"/>
</dbReference>
<accession>A0A2R9AHW4</accession>
<proteinExistence type="predicted"/>
<protein>
    <recommendedName>
        <fullName evidence="2">A-kinase anchor protein 7 RI-RII subunit-binding domain-containing protein</fullName>
    </recommendedName>
</protein>
<evidence type="ECO:0000313" key="3">
    <source>
        <dbReference type="Ensembl" id="ENSPPAP00000014802.1"/>
    </source>
</evidence>
<evidence type="ECO:0000313" key="4">
    <source>
        <dbReference type="Proteomes" id="UP000240080"/>
    </source>
</evidence>
<keyword evidence="1" id="KW-0732">Signal</keyword>
<reference evidence="3 4" key="1">
    <citation type="journal article" date="2012" name="Nature">
        <title>The bonobo genome compared with the chimpanzee and human genomes.</title>
        <authorList>
            <person name="Prufer K."/>
            <person name="Munch K."/>
            <person name="Hellmann I."/>
            <person name="Akagi K."/>
            <person name="Miller J.R."/>
            <person name="Walenz B."/>
            <person name="Koren S."/>
            <person name="Sutton G."/>
            <person name="Kodira C."/>
            <person name="Winer R."/>
            <person name="Knight J.R."/>
            <person name="Mullikin J.C."/>
            <person name="Meader S.J."/>
            <person name="Ponting C.P."/>
            <person name="Lunter G."/>
            <person name="Higashino S."/>
            <person name="Hobolth A."/>
            <person name="Dutheil J."/>
            <person name="Karakoc E."/>
            <person name="Alkan C."/>
            <person name="Sajjadian S."/>
            <person name="Catacchio C.R."/>
            <person name="Ventura M."/>
            <person name="Marques-Bonet T."/>
            <person name="Eichler E.E."/>
            <person name="Andre C."/>
            <person name="Atencia R."/>
            <person name="Mugisha L."/>
            <person name="Junhold J."/>
            <person name="Patterson N."/>
            <person name="Siebauer M."/>
            <person name="Good J.M."/>
            <person name="Fischer A."/>
            <person name="Ptak S.E."/>
            <person name="Lachmann M."/>
            <person name="Symer D.E."/>
            <person name="Mailund T."/>
            <person name="Schierup M.H."/>
            <person name="Andres A.M."/>
            <person name="Kelso J."/>
            <person name="Paabo S."/>
        </authorList>
    </citation>
    <scope>NUCLEOTIDE SEQUENCE [LARGE SCALE GENOMIC DNA]</scope>
</reference>
<name>A0A2R9AHW4_PANPA</name>
<dbReference type="Proteomes" id="UP000240080">
    <property type="component" value="Chromosome 18"/>
</dbReference>
<dbReference type="STRING" id="9597.ENSPPAP00000014802"/>
<feature type="chain" id="PRO_5015353721" description="A-kinase anchor protein 7 RI-RII subunit-binding domain-containing protein" evidence="1">
    <location>
        <begin position="30"/>
        <end position="97"/>
    </location>
</feature>
<keyword evidence="4" id="KW-1185">Reference proteome</keyword>
<evidence type="ECO:0000256" key="1">
    <source>
        <dbReference type="SAM" id="SignalP"/>
    </source>
</evidence>
<feature type="domain" description="A-kinase anchor protein 7 RI-RII subunit-binding" evidence="2">
    <location>
        <begin position="40"/>
        <end position="74"/>
    </location>
</feature>
<dbReference type="EMBL" id="AJFE02061183">
    <property type="status" value="NOT_ANNOTATED_CDS"/>
    <property type="molecule type" value="Genomic_DNA"/>
</dbReference>
<reference evidence="3" key="3">
    <citation type="submission" date="2025-09" db="UniProtKB">
        <authorList>
            <consortium name="Ensembl"/>
        </authorList>
    </citation>
    <scope>IDENTIFICATION</scope>
</reference>
<feature type="signal peptide" evidence="1">
    <location>
        <begin position="1"/>
        <end position="29"/>
    </location>
</feature>
<sequence length="97" mass="11065">ILTLPSHLSPLPFPLTFLKLISLLFPSFSCFWLGEKPGNEPEEVKLQNASKQIVQNAILQAVQQVSQESQRREERISDNRDHIQLAVGELTKKNEKK</sequence>
<dbReference type="AlphaFoldDB" id="A0A2R9AHW4"/>
<organism evidence="3 4">
    <name type="scientific">Pan paniscus</name>
    <name type="common">Pygmy chimpanzee</name>
    <name type="synonym">Bonobo</name>
    <dbReference type="NCBI Taxonomy" id="9597"/>
    <lineage>
        <taxon>Eukaryota</taxon>
        <taxon>Metazoa</taxon>
        <taxon>Chordata</taxon>
        <taxon>Craniata</taxon>
        <taxon>Vertebrata</taxon>
        <taxon>Euteleostomi</taxon>
        <taxon>Mammalia</taxon>
        <taxon>Eutheria</taxon>
        <taxon>Euarchontoglires</taxon>
        <taxon>Primates</taxon>
        <taxon>Haplorrhini</taxon>
        <taxon>Catarrhini</taxon>
        <taxon>Hominidae</taxon>
        <taxon>Pan</taxon>
    </lineage>
</organism>
<evidence type="ECO:0000259" key="2">
    <source>
        <dbReference type="Pfam" id="PF10470"/>
    </source>
</evidence>
<dbReference type="InterPro" id="IPR019511">
    <property type="entry name" value="AKAP7_RI-RII-bd_dom"/>
</dbReference>
<dbReference type="Ensembl" id="ENSPPAT00000037490.1">
    <property type="protein sequence ID" value="ENSPPAP00000014802.1"/>
    <property type="gene ID" value="ENSPPAG00000030574.1"/>
</dbReference>